<dbReference type="Pfam" id="PF00275">
    <property type="entry name" value="EPSP_synthase"/>
    <property type="match status" value="2"/>
</dbReference>
<dbReference type="EC" id="2.5.1.19" evidence="3"/>
<sequence>MPLPDLIEIVPLSAAPEVEITVPGSKSITNRALILAALAKGDVTLEGALWSEDTQVMVEALRRLGYAIGVRPDAGEPGNRTLVVTGLGQAIPAGGTAEQPLELFVGNAGTAARFLTAFLCLGQGVYRLAGVPRMHERPQAALLHALRGLGYRIDSEGDKLPVTIHGSGPSAGSCRVDIGESSQFASALLLCAGLGQWQIGIDGESGVESPYVAMTTGLIGAFPSGGGRLAIEPDASSGSYYWAAGHILSADGGKPVTVTRWPSSGWQIDAVFPAKLPLPGGLSRRDDLGDSIMTAIAIAPLAKRPVRFTDLGRLRVQECERVEALRTGLAKCGAAVVESGDTLEISPGELRGATIETHDDHRIAMCFATLGLKVPGIRIKNPACVRKTFPTFFQKLAAPTPGGLGATLLDGQGIPLEPDQLAAD</sequence>
<dbReference type="Gene3D" id="3.65.10.10">
    <property type="entry name" value="Enolpyruvate transferase domain"/>
    <property type="match status" value="3"/>
</dbReference>
<evidence type="ECO:0000256" key="2">
    <source>
        <dbReference type="ARBA" id="ARBA00009948"/>
    </source>
</evidence>
<evidence type="ECO:0000256" key="3">
    <source>
        <dbReference type="ARBA" id="ARBA00012450"/>
    </source>
</evidence>
<dbReference type="GO" id="GO:0009423">
    <property type="term" value="P:chorismate biosynthetic process"/>
    <property type="evidence" value="ECO:0007669"/>
    <property type="project" value="UniProtKB-UniPathway"/>
</dbReference>
<dbReference type="UniPathway" id="UPA00053">
    <property type="reaction ID" value="UER00089"/>
</dbReference>
<evidence type="ECO:0000256" key="7">
    <source>
        <dbReference type="ARBA" id="ARBA00044633"/>
    </source>
</evidence>
<comment type="catalytic activity">
    <reaction evidence="7">
        <text>3-phosphoshikimate + phosphoenolpyruvate = 5-O-(1-carboxyvinyl)-3-phosphoshikimate + phosphate</text>
        <dbReference type="Rhea" id="RHEA:21256"/>
        <dbReference type="ChEBI" id="CHEBI:43474"/>
        <dbReference type="ChEBI" id="CHEBI:57701"/>
        <dbReference type="ChEBI" id="CHEBI:58702"/>
        <dbReference type="ChEBI" id="CHEBI:145989"/>
        <dbReference type="EC" id="2.5.1.19"/>
    </reaction>
    <physiologicalReaction direction="left-to-right" evidence="7">
        <dbReference type="Rhea" id="RHEA:21257"/>
    </physiologicalReaction>
</comment>
<gene>
    <name evidence="9" type="ORF">METZ01_LOCUS84283</name>
</gene>
<dbReference type="PANTHER" id="PTHR21090">
    <property type="entry name" value="AROM/DEHYDROQUINATE SYNTHASE"/>
    <property type="match status" value="1"/>
</dbReference>
<dbReference type="GO" id="GO:0008652">
    <property type="term" value="P:amino acid biosynthetic process"/>
    <property type="evidence" value="ECO:0007669"/>
    <property type="project" value="UniProtKB-KW"/>
</dbReference>
<dbReference type="SUPFAM" id="SSF55205">
    <property type="entry name" value="EPT/RTPC-like"/>
    <property type="match status" value="1"/>
</dbReference>
<keyword evidence="4" id="KW-0028">Amino-acid biosynthesis</keyword>
<accession>A0A381UTH1</accession>
<dbReference type="InterPro" id="IPR013792">
    <property type="entry name" value="RNA3'P_cycl/enolpyr_Trfase_a/b"/>
</dbReference>
<dbReference type="PANTHER" id="PTHR21090:SF5">
    <property type="entry name" value="PENTAFUNCTIONAL AROM POLYPEPTIDE"/>
    <property type="match status" value="1"/>
</dbReference>
<keyword evidence="5" id="KW-0808">Transferase</keyword>
<dbReference type="GO" id="GO:0009073">
    <property type="term" value="P:aromatic amino acid family biosynthetic process"/>
    <property type="evidence" value="ECO:0007669"/>
    <property type="project" value="UniProtKB-KW"/>
</dbReference>
<proteinExistence type="inferred from homology"/>
<evidence type="ECO:0000256" key="1">
    <source>
        <dbReference type="ARBA" id="ARBA00004811"/>
    </source>
</evidence>
<dbReference type="EMBL" id="UINC01007104">
    <property type="protein sequence ID" value="SVA31429.1"/>
    <property type="molecule type" value="Genomic_DNA"/>
</dbReference>
<feature type="domain" description="Enolpyruvate transferase" evidence="8">
    <location>
        <begin position="287"/>
        <end position="396"/>
    </location>
</feature>
<dbReference type="InterPro" id="IPR023193">
    <property type="entry name" value="EPSP_synthase_CS"/>
</dbReference>
<evidence type="ECO:0000256" key="5">
    <source>
        <dbReference type="ARBA" id="ARBA00022679"/>
    </source>
</evidence>
<protein>
    <recommendedName>
        <fullName evidence="3">3-phosphoshikimate 1-carboxyvinyltransferase</fullName>
        <ecNumber evidence="3">2.5.1.19</ecNumber>
    </recommendedName>
</protein>
<organism evidence="9">
    <name type="scientific">marine metagenome</name>
    <dbReference type="NCBI Taxonomy" id="408172"/>
    <lineage>
        <taxon>unclassified sequences</taxon>
        <taxon>metagenomes</taxon>
        <taxon>ecological metagenomes</taxon>
    </lineage>
</organism>
<dbReference type="InterPro" id="IPR036968">
    <property type="entry name" value="Enolpyruvate_Tfrase_sf"/>
</dbReference>
<dbReference type="PROSITE" id="PS00104">
    <property type="entry name" value="EPSP_SYNTHASE_1"/>
    <property type="match status" value="1"/>
</dbReference>
<evidence type="ECO:0000313" key="9">
    <source>
        <dbReference type="EMBL" id="SVA31429.1"/>
    </source>
</evidence>
<dbReference type="GO" id="GO:0003866">
    <property type="term" value="F:3-phosphoshikimate 1-carboxyvinyltransferase activity"/>
    <property type="evidence" value="ECO:0007669"/>
    <property type="project" value="UniProtKB-EC"/>
</dbReference>
<comment type="pathway">
    <text evidence="1">Metabolic intermediate biosynthesis; chorismate biosynthesis; chorismate from D-erythrose 4-phosphate and phosphoenolpyruvate: step 6/7.</text>
</comment>
<dbReference type="InterPro" id="IPR001986">
    <property type="entry name" value="Enolpyruvate_Tfrase_dom"/>
</dbReference>
<evidence type="ECO:0000256" key="6">
    <source>
        <dbReference type="ARBA" id="ARBA00023141"/>
    </source>
</evidence>
<evidence type="ECO:0000259" key="8">
    <source>
        <dbReference type="Pfam" id="PF00275"/>
    </source>
</evidence>
<feature type="domain" description="Enolpyruvate transferase" evidence="8">
    <location>
        <begin position="19"/>
        <end position="221"/>
    </location>
</feature>
<dbReference type="InterPro" id="IPR006264">
    <property type="entry name" value="EPSP_synthase"/>
</dbReference>
<reference evidence="9" key="1">
    <citation type="submission" date="2018-05" db="EMBL/GenBank/DDBJ databases">
        <authorList>
            <person name="Lanie J.A."/>
            <person name="Ng W.-L."/>
            <person name="Kazmierczak K.M."/>
            <person name="Andrzejewski T.M."/>
            <person name="Davidsen T.M."/>
            <person name="Wayne K.J."/>
            <person name="Tettelin H."/>
            <person name="Glass J.I."/>
            <person name="Rusch D."/>
            <person name="Podicherti R."/>
            <person name="Tsui H.-C.T."/>
            <person name="Winkler M.E."/>
        </authorList>
    </citation>
    <scope>NUCLEOTIDE SEQUENCE</scope>
</reference>
<comment type="similarity">
    <text evidence="2">Belongs to the EPSP synthase family.</text>
</comment>
<dbReference type="PIRSF" id="PIRSF000505">
    <property type="entry name" value="EPSPS"/>
    <property type="match status" value="1"/>
</dbReference>
<dbReference type="AlphaFoldDB" id="A0A381UTH1"/>
<evidence type="ECO:0000256" key="4">
    <source>
        <dbReference type="ARBA" id="ARBA00022605"/>
    </source>
</evidence>
<name>A0A381UTH1_9ZZZZ</name>
<keyword evidence="6" id="KW-0057">Aromatic amino acid biosynthesis</keyword>